<evidence type="ECO:0000313" key="4">
    <source>
        <dbReference type="EMBL" id="KAF9620001.1"/>
    </source>
</evidence>
<dbReference type="Gene3D" id="3.30.70.330">
    <property type="match status" value="1"/>
</dbReference>
<dbReference type="OrthoDB" id="6108017at2759"/>
<dbReference type="GO" id="GO:0003735">
    <property type="term" value="F:structural constituent of ribosome"/>
    <property type="evidence" value="ECO:0007669"/>
    <property type="project" value="InterPro"/>
</dbReference>
<dbReference type="Pfam" id="PF00276">
    <property type="entry name" value="Ribosomal_L23"/>
    <property type="match status" value="1"/>
</dbReference>
<dbReference type="InterPro" id="IPR013025">
    <property type="entry name" value="Ribosomal_uL23-like"/>
</dbReference>
<evidence type="ECO:0000313" key="5">
    <source>
        <dbReference type="Proteomes" id="UP000631114"/>
    </source>
</evidence>
<gene>
    <name evidence="4" type="ORF">IFM89_010617</name>
</gene>
<name>A0A835ILM0_9MAGN</name>
<dbReference type="InterPro" id="IPR012678">
    <property type="entry name" value="Ribosomal_uL23/eL15/eS24_sf"/>
</dbReference>
<dbReference type="SUPFAM" id="SSF54189">
    <property type="entry name" value="Ribosomal proteins S24e, L23 and L15e"/>
    <property type="match status" value="1"/>
</dbReference>
<dbReference type="GO" id="GO:1990904">
    <property type="term" value="C:ribonucleoprotein complex"/>
    <property type="evidence" value="ECO:0007669"/>
    <property type="project" value="UniProtKB-KW"/>
</dbReference>
<evidence type="ECO:0000256" key="2">
    <source>
        <dbReference type="ARBA" id="ARBA00022980"/>
    </source>
</evidence>
<accession>A0A835ILM0</accession>
<protein>
    <submittedName>
        <fullName evidence="4">Uncharacterized protein</fullName>
    </submittedName>
</protein>
<evidence type="ECO:0000256" key="1">
    <source>
        <dbReference type="ARBA" id="ARBA00006700"/>
    </source>
</evidence>
<dbReference type="GO" id="GO:0006412">
    <property type="term" value="P:translation"/>
    <property type="evidence" value="ECO:0007669"/>
    <property type="project" value="InterPro"/>
</dbReference>
<reference evidence="4 5" key="1">
    <citation type="submission" date="2020-10" db="EMBL/GenBank/DDBJ databases">
        <title>The Coptis chinensis genome and diversification of protoberbering-type alkaloids.</title>
        <authorList>
            <person name="Wang B."/>
            <person name="Shu S."/>
            <person name="Song C."/>
            <person name="Liu Y."/>
        </authorList>
    </citation>
    <scope>NUCLEOTIDE SEQUENCE [LARGE SCALE GENOMIC DNA]</scope>
    <source>
        <strain evidence="4">HL-2020</strain>
        <tissue evidence="4">Leaf</tissue>
    </source>
</reference>
<evidence type="ECO:0000256" key="3">
    <source>
        <dbReference type="ARBA" id="ARBA00023274"/>
    </source>
</evidence>
<proteinExistence type="inferred from homology"/>
<keyword evidence="3" id="KW-0687">Ribonucleoprotein</keyword>
<comment type="caution">
    <text evidence="4">The sequence shown here is derived from an EMBL/GenBank/DDBJ whole genome shotgun (WGS) entry which is preliminary data.</text>
</comment>
<sequence length="119" mass="13606">MKKIEDNNTLVFIVDIRVDKKKIKDVVKKMYDIQTKKVNTLIRYLAYNSCTGSVRCTGMTSMAHTVCHQISFLLDDDSSIPFSVDDISKSMEQIDISDIEPPPLIRETSGFMFLLPRVE</sequence>
<organism evidence="4 5">
    <name type="scientific">Coptis chinensis</name>
    <dbReference type="NCBI Taxonomy" id="261450"/>
    <lineage>
        <taxon>Eukaryota</taxon>
        <taxon>Viridiplantae</taxon>
        <taxon>Streptophyta</taxon>
        <taxon>Embryophyta</taxon>
        <taxon>Tracheophyta</taxon>
        <taxon>Spermatophyta</taxon>
        <taxon>Magnoliopsida</taxon>
        <taxon>Ranunculales</taxon>
        <taxon>Ranunculaceae</taxon>
        <taxon>Coptidoideae</taxon>
        <taxon>Coptis</taxon>
    </lineage>
</organism>
<dbReference type="Proteomes" id="UP000631114">
    <property type="component" value="Unassembled WGS sequence"/>
</dbReference>
<comment type="similarity">
    <text evidence="1">Belongs to the universal ribosomal protein uL23 family.</text>
</comment>
<dbReference type="EMBL" id="JADFTS010000002">
    <property type="protein sequence ID" value="KAF9620001.1"/>
    <property type="molecule type" value="Genomic_DNA"/>
</dbReference>
<keyword evidence="2" id="KW-0689">Ribosomal protein</keyword>
<dbReference type="AlphaFoldDB" id="A0A835ILM0"/>
<dbReference type="PANTHER" id="PTHR11620">
    <property type="entry name" value="60S RIBOSOMAL PROTEIN L23A"/>
    <property type="match status" value="1"/>
</dbReference>
<keyword evidence="5" id="KW-1185">Reference proteome</keyword>
<dbReference type="GO" id="GO:0005840">
    <property type="term" value="C:ribosome"/>
    <property type="evidence" value="ECO:0007669"/>
    <property type="project" value="UniProtKB-KW"/>
</dbReference>
<dbReference type="InterPro" id="IPR012677">
    <property type="entry name" value="Nucleotide-bd_a/b_plait_sf"/>
</dbReference>